<dbReference type="AlphaFoldDB" id="A0A1I7XBM9"/>
<name>A0A1I7XBM9_HETBA</name>
<keyword evidence="1" id="KW-1185">Reference proteome</keyword>
<reference evidence="2" key="1">
    <citation type="submission" date="2016-11" db="UniProtKB">
        <authorList>
            <consortium name="WormBaseParasite"/>
        </authorList>
    </citation>
    <scope>IDENTIFICATION</scope>
</reference>
<evidence type="ECO:0000313" key="2">
    <source>
        <dbReference type="WBParaSite" id="Hba_15035"/>
    </source>
</evidence>
<organism evidence="1 2">
    <name type="scientific">Heterorhabditis bacteriophora</name>
    <name type="common">Entomopathogenic nematode worm</name>
    <dbReference type="NCBI Taxonomy" id="37862"/>
    <lineage>
        <taxon>Eukaryota</taxon>
        <taxon>Metazoa</taxon>
        <taxon>Ecdysozoa</taxon>
        <taxon>Nematoda</taxon>
        <taxon>Chromadorea</taxon>
        <taxon>Rhabditida</taxon>
        <taxon>Rhabditina</taxon>
        <taxon>Rhabditomorpha</taxon>
        <taxon>Strongyloidea</taxon>
        <taxon>Heterorhabditidae</taxon>
        <taxon>Heterorhabditis</taxon>
    </lineage>
</organism>
<proteinExistence type="predicted"/>
<protein>
    <submittedName>
        <fullName evidence="2">7TM_GPCR_Srx domain-containing protein</fullName>
    </submittedName>
</protein>
<evidence type="ECO:0000313" key="1">
    <source>
        <dbReference type="Proteomes" id="UP000095283"/>
    </source>
</evidence>
<accession>A0A1I7XBM9</accession>
<dbReference type="Proteomes" id="UP000095283">
    <property type="component" value="Unplaced"/>
</dbReference>
<dbReference type="WBParaSite" id="Hba_15035">
    <property type="protein sequence ID" value="Hba_15035"/>
    <property type="gene ID" value="Hba_15035"/>
</dbReference>
<sequence length="62" mass="6998">MIHSVFDPIGLTILLLIKHKLVRYISDALCVSDLSYPIVTIFRISSVSLISKQLIDNNNNNK</sequence>